<dbReference type="Proteomes" id="UP001161247">
    <property type="component" value="Chromosome 1"/>
</dbReference>
<sequence>MSLDAAVDIPSGTSLSFASFVSEHDKQSIPGKMHFQPPLHEEKASQEFEFSCVLPERYYSANNSNGHLQHQREYQYCSGPGQSNHRRSAITESSLDRSTEKLGTGVKMGTEKRHNPSAGFAQRIIKSLACKDCRVIEPTHCVVQPATRLE</sequence>
<organism evidence="2 3">
    <name type="scientific">Oldenlandia corymbosa var. corymbosa</name>
    <dbReference type="NCBI Taxonomy" id="529605"/>
    <lineage>
        <taxon>Eukaryota</taxon>
        <taxon>Viridiplantae</taxon>
        <taxon>Streptophyta</taxon>
        <taxon>Embryophyta</taxon>
        <taxon>Tracheophyta</taxon>
        <taxon>Spermatophyta</taxon>
        <taxon>Magnoliopsida</taxon>
        <taxon>eudicotyledons</taxon>
        <taxon>Gunneridae</taxon>
        <taxon>Pentapetalae</taxon>
        <taxon>asterids</taxon>
        <taxon>lamiids</taxon>
        <taxon>Gentianales</taxon>
        <taxon>Rubiaceae</taxon>
        <taxon>Rubioideae</taxon>
        <taxon>Spermacoceae</taxon>
        <taxon>Hedyotis-Oldenlandia complex</taxon>
        <taxon>Oldenlandia</taxon>
    </lineage>
</organism>
<protein>
    <submittedName>
        <fullName evidence="2">OLC1v1021477C1</fullName>
    </submittedName>
</protein>
<feature type="region of interest" description="Disordered" evidence="1">
    <location>
        <begin position="76"/>
        <end position="102"/>
    </location>
</feature>
<dbReference type="EMBL" id="OX459118">
    <property type="protein sequence ID" value="CAI9087412.1"/>
    <property type="molecule type" value="Genomic_DNA"/>
</dbReference>
<reference evidence="2" key="1">
    <citation type="submission" date="2023-03" db="EMBL/GenBank/DDBJ databases">
        <authorList>
            <person name="Julca I."/>
        </authorList>
    </citation>
    <scope>NUCLEOTIDE SEQUENCE</scope>
</reference>
<accession>A0AAV1BWC8</accession>
<evidence type="ECO:0000256" key="1">
    <source>
        <dbReference type="SAM" id="MobiDB-lite"/>
    </source>
</evidence>
<keyword evidence="3" id="KW-1185">Reference proteome</keyword>
<proteinExistence type="predicted"/>
<dbReference type="AlphaFoldDB" id="A0AAV1BWC8"/>
<name>A0AAV1BWC8_OLDCO</name>
<gene>
    <name evidence="2" type="ORF">OLC1_LOCUS255</name>
</gene>
<evidence type="ECO:0000313" key="3">
    <source>
        <dbReference type="Proteomes" id="UP001161247"/>
    </source>
</evidence>
<evidence type="ECO:0000313" key="2">
    <source>
        <dbReference type="EMBL" id="CAI9087412.1"/>
    </source>
</evidence>